<evidence type="ECO:0000313" key="1">
    <source>
        <dbReference type="EMBL" id="SEL18612.1"/>
    </source>
</evidence>
<organism evidence="1 2">
    <name type="scientific">Jannaschia helgolandensis</name>
    <dbReference type="NCBI Taxonomy" id="188906"/>
    <lineage>
        <taxon>Bacteria</taxon>
        <taxon>Pseudomonadati</taxon>
        <taxon>Pseudomonadota</taxon>
        <taxon>Alphaproteobacteria</taxon>
        <taxon>Rhodobacterales</taxon>
        <taxon>Roseobacteraceae</taxon>
        <taxon>Jannaschia</taxon>
    </lineage>
</organism>
<evidence type="ECO:0000313" key="2">
    <source>
        <dbReference type="Proteomes" id="UP000199283"/>
    </source>
</evidence>
<gene>
    <name evidence="1" type="ORF">SAMN04488526_2171</name>
</gene>
<accession>A0A1H7N4V8</accession>
<reference evidence="1 2" key="1">
    <citation type="submission" date="2016-10" db="EMBL/GenBank/DDBJ databases">
        <authorList>
            <person name="de Groot N.N."/>
        </authorList>
    </citation>
    <scope>NUCLEOTIDE SEQUENCE [LARGE SCALE GENOMIC DNA]</scope>
    <source>
        <strain evidence="1 2">DSM 14858</strain>
    </source>
</reference>
<dbReference type="Proteomes" id="UP000199283">
    <property type="component" value="Unassembled WGS sequence"/>
</dbReference>
<dbReference type="EMBL" id="FNZQ01000003">
    <property type="protein sequence ID" value="SEL18612.1"/>
    <property type="molecule type" value="Genomic_DNA"/>
</dbReference>
<proteinExistence type="predicted"/>
<keyword evidence="2" id="KW-1185">Reference proteome</keyword>
<sequence>MPMDRIAVKATERPSGPLAEESCTPVTCLAQGRDLAERRPRIPTVQTSGIACLWCRQGVRAASMAGRI</sequence>
<dbReference type="STRING" id="188906.SAMN04488526_2171"/>
<protein>
    <submittedName>
        <fullName evidence="1">Uncharacterized protein</fullName>
    </submittedName>
</protein>
<dbReference type="AlphaFoldDB" id="A0A1H7N4V8"/>
<name>A0A1H7N4V8_9RHOB</name>